<keyword evidence="4" id="KW-1015">Disulfide bond</keyword>
<dbReference type="GO" id="GO:0005576">
    <property type="term" value="C:extracellular region"/>
    <property type="evidence" value="ECO:0007669"/>
    <property type="project" value="UniProtKB-SubCell"/>
</dbReference>
<sequence length="189" mass="20172">MVRMIAPVVGLLAAGAAAVPTARDSTCSSLSQTDFKWSVSDLQYNSSVIFSTPAHQIDNGVIQFNISNPAFPGKAASICTAYSTRPNDFFYGDQVFTCNAGIPEGGLTTTFTYNAPSKTLALNQSWSCAGEQTSFTYEGSVDLSSKLKCQNEEYTNPKWSIGETYTSNTTTCTAADFEWTPSSGSAVAK</sequence>
<dbReference type="OrthoDB" id="3539798at2759"/>
<dbReference type="Pfam" id="PF16541">
    <property type="entry name" value="AltA1"/>
    <property type="match status" value="1"/>
</dbReference>
<keyword evidence="8" id="KW-1185">Reference proteome</keyword>
<feature type="signal peptide" evidence="5">
    <location>
        <begin position="1"/>
        <end position="18"/>
    </location>
</feature>
<evidence type="ECO:0000256" key="2">
    <source>
        <dbReference type="ARBA" id="ARBA00022525"/>
    </source>
</evidence>
<evidence type="ECO:0000256" key="4">
    <source>
        <dbReference type="ARBA" id="ARBA00023157"/>
    </source>
</evidence>
<gene>
    <name evidence="7" type="ORF">F503_03791</name>
</gene>
<dbReference type="Proteomes" id="UP000016923">
    <property type="component" value="Unassembled WGS sequence"/>
</dbReference>
<dbReference type="eggNOG" id="ENOG502T4N2">
    <property type="taxonomic scope" value="Eukaryota"/>
</dbReference>
<feature type="domain" description="AA1-like" evidence="6">
    <location>
        <begin position="40"/>
        <end position="172"/>
    </location>
</feature>
<reference evidence="7 8" key="1">
    <citation type="journal article" date="2013" name="BMC Genomics">
        <title>The genome and transcriptome of the pine saprophyte Ophiostoma piceae, and a comparison with the bark beetle-associated pine pathogen Grosmannia clavigera.</title>
        <authorList>
            <person name="Haridas S."/>
            <person name="Wang Y."/>
            <person name="Lim L."/>
            <person name="Massoumi Alamouti S."/>
            <person name="Jackman S."/>
            <person name="Docking R."/>
            <person name="Robertson G."/>
            <person name="Birol I."/>
            <person name="Bohlmann J."/>
            <person name="Breuil C."/>
        </authorList>
    </citation>
    <scope>NUCLEOTIDE SEQUENCE [LARGE SCALE GENOMIC DNA]</scope>
    <source>
        <strain evidence="7 8">UAMH 11346</strain>
    </source>
</reference>
<organism evidence="7 8">
    <name type="scientific">Ophiostoma piceae (strain UAMH 11346)</name>
    <name type="common">Sap stain fungus</name>
    <dbReference type="NCBI Taxonomy" id="1262450"/>
    <lineage>
        <taxon>Eukaryota</taxon>
        <taxon>Fungi</taxon>
        <taxon>Dikarya</taxon>
        <taxon>Ascomycota</taxon>
        <taxon>Pezizomycotina</taxon>
        <taxon>Sordariomycetes</taxon>
        <taxon>Sordariomycetidae</taxon>
        <taxon>Ophiostomatales</taxon>
        <taxon>Ophiostomataceae</taxon>
        <taxon>Ophiostoma</taxon>
    </lineage>
</organism>
<dbReference type="HOGENOM" id="CLU_097613_0_0_1"/>
<feature type="chain" id="PRO_5004506685" description="AA1-like domain-containing protein" evidence="5">
    <location>
        <begin position="19"/>
        <end position="189"/>
    </location>
</feature>
<dbReference type="AlphaFoldDB" id="S3C0G9"/>
<evidence type="ECO:0000313" key="8">
    <source>
        <dbReference type="Proteomes" id="UP000016923"/>
    </source>
</evidence>
<keyword evidence="3 5" id="KW-0732">Signal</keyword>
<evidence type="ECO:0000259" key="6">
    <source>
        <dbReference type="Pfam" id="PF16541"/>
    </source>
</evidence>
<dbReference type="InterPro" id="IPR032382">
    <property type="entry name" value="AltA1"/>
</dbReference>
<comment type="subcellular location">
    <subcellularLocation>
        <location evidence="1">Secreted</location>
    </subcellularLocation>
</comment>
<evidence type="ECO:0000256" key="1">
    <source>
        <dbReference type="ARBA" id="ARBA00004613"/>
    </source>
</evidence>
<protein>
    <recommendedName>
        <fullName evidence="6">AA1-like domain-containing protein</fullName>
    </recommendedName>
</protein>
<evidence type="ECO:0000256" key="5">
    <source>
        <dbReference type="SAM" id="SignalP"/>
    </source>
</evidence>
<name>S3C0G9_OPHP1</name>
<dbReference type="OMA" id="WGYVNFT"/>
<keyword evidence="2" id="KW-0964">Secreted</keyword>
<proteinExistence type="predicted"/>
<accession>S3C0G9</accession>
<evidence type="ECO:0000256" key="3">
    <source>
        <dbReference type="ARBA" id="ARBA00022729"/>
    </source>
</evidence>
<dbReference type="VEuPathDB" id="FungiDB:F503_03791"/>
<evidence type="ECO:0000313" key="7">
    <source>
        <dbReference type="EMBL" id="EPE05186.1"/>
    </source>
</evidence>
<dbReference type="EMBL" id="KE148157">
    <property type="protein sequence ID" value="EPE05186.1"/>
    <property type="molecule type" value="Genomic_DNA"/>
</dbReference>